<dbReference type="AlphaFoldDB" id="A0A1F6BKU3"/>
<evidence type="ECO:0000313" key="5">
    <source>
        <dbReference type="Proteomes" id="UP000176273"/>
    </source>
</evidence>
<dbReference type="Gene3D" id="3.40.50.720">
    <property type="entry name" value="NAD(P)-binding Rossmann-like Domain"/>
    <property type="match status" value="1"/>
</dbReference>
<comment type="caution">
    <text evidence="4">The sequence shown here is derived from an EMBL/GenBank/DDBJ whole genome shotgun (WGS) entry which is preliminary data.</text>
</comment>
<feature type="domain" description="UDP-glucose/GDP-mannose dehydrogenase dimerisation" evidence="2">
    <location>
        <begin position="163"/>
        <end position="258"/>
    </location>
</feature>
<gene>
    <name evidence="4" type="ORF">A2110_02970</name>
</gene>
<reference evidence="4 5" key="1">
    <citation type="journal article" date="2016" name="Nat. Commun.">
        <title>Thousands of microbial genomes shed light on interconnected biogeochemical processes in an aquifer system.</title>
        <authorList>
            <person name="Anantharaman K."/>
            <person name="Brown C.T."/>
            <person name="Hug L.A."/>
            <person name="Sharon I."/>
            <person name="Castelle C.J."/>
            <person name="Probst A.J."/>
            <person name="Thomas B.C."/>
            <person name="Singh A."/>
            <person name="Wilkins M.J."/>
            <person name="Karaoz U."/>
            <person name="Brodie E.L."/>
            <person name="Williams K.H."/>
            <person name="Hubbard S.S."/>
            <person name="Banfield J.F."/>
        </authorList>
    </citation>
    <scope>NUCLEOTIDE SEQUENCE [LARGE SCALE GENOMIC DNA]</scope>
</reference>
<sequence>MSKTAIGIIGVGYVGGALHGWFKSQPERFDVFVYDKFKRLGSPDEVNRASIIFVATPTPFREDAGGYDDSAIRDALANIRDGKMIVIKSSVTPGSTERFQKEHPQKILLFSPEFLKAQNAASDFVNSERQIVGYADEKHRGKAAEILAILPPAPYMKVMRATEAEMVKFFGNTYLATRVVFANQIYDLCEKLGIDYNAVKEGVGQDPRIGTSHLEVLHGEHRGYGGLCFPKDMKAFIQFAEALGVDLALHKRADEVNEKLKKIRI</sequence>
<dbReference type="Pfam" id="PF03721">
    <property type="entry name" value="UDPG_MGDP_dh_N"/>
    <property type="match status" value="1"/>
</dbReference>
<dbReference type="InterPro" id="IPR008927">
    <property type="entry name" value="6-PGluconate_DH-like_C_sf"/>
</dbReference>
<evidence type="ECO:0000259" key="2">
    <source>
        <dbReference type="Pfam" id="PF00984"/>
    </source>
</evidence>
<proteinExistence type="inferred from homology"/>
<dbReference type="InterPro" id="IPR001732">
    <property type="entry name" value="UDP-Glc/GDP-Man_DH_N"/>
</dbReference>
<dbReference type="InterPro" id="IPR013328">
    <property type="entry name" value="6PGD_dom2"/>
</dbReference>
<accession>A0A1F6BKU3</accession>
<dbReference type="GO" id="GO:0016616">
    <property type="term" value="F:oxidoreductase activity, acting on the CH-OH group of donors, NAD or NADP as acceptor"/>
    <property type="evidence" value="ECO:0007669"/>
    <property type="project" value="InterPro"/>
</dbReference>
<dbReference type="GO" id="GO:0051287">
    <property type="term" value="F:NAD binding"/>
    <property type="evidence" value="ECO:0007669"/>
    <property type="project" value="InterPro"/>
</dbReference>
<comment type="similarity">
    <text evidence="1">Belongs to the UDP-glucose/GDP-mannose dehydrogenase family.</text>
</comment>
<dbReference type="InterPro" id="IPR036291">
    <property type="entry name" value="NAD(P)-bd_dom_sf"/>
</dbReference>
<feature type="domain" description="UDP-glucose/GDP-mannose dehydrogenase N-terminal" evidence="3">
    <location>
        <begin position="44"/>
        <end position="144"/>
    </location>
</feature>
<dbReference type="PANTHER" id="PTHR43750">
    <property type="entry name" value="UDP-GLUCOSE 6-DEHYDROGENASE TUAD"/>
    <property type="match status" value="1"/>
</dbReference>
<evidence type="ECO:0000259" key="3">
    <source>
        <dbReference type="Pfam" id="PF03721"/>
    </source>
</evidence>
<dbReference type="STRING" id="1798468.A2110_02970"/>
<dbReference type="EMBL" id="MFKH01000010">
    <property type="protein sequence ID" value="OGG37520.1"/>
    <property type="molecule type" value="Genomic_DNA"/>
</dbReference>
<dbReference type="Pfam" id="PF00984">
    <property type="entry name" value="UDPG_MGDP_dh"/>
    <property type="match status" value="1"/>
</dbReference>
<dbReference type="SUPFAM" id="SSF51735">
    <property type="entry name" value="NAD(P)-binding Rossmann-fold domains"/>
    <property type="match status" value="1"/>
</dbReference>
<name>A0A1F6BKU3_9BACT</name>
<evidence type="ECO:0000256" key="1">
    <source>
        <dbReference type="ARBA" id="ARBA00006601"/>
    </source>
</evidence>
<dbReference type="SUPFAM" id="SSF48179">
    <property type="entry name" value="6-phosphogluconate dehydrogenase C-terminal domain-like"/>
    <property type="match status" value="1"/>
</dbReference>
<dbReference type="Proteomes" id="UP000176273">
    <property type="component" value="Unassembled WGS sequence"/>
</dbReference>
<dbReference type="PANTHER" id="PTHR43750:SF3">
    <property type="entry name" value="UDP-GLUCOSE 6-DEHYDROGENASE TUAD"/>
    <property type="match status" value="1"/>
</dbReference>
<evidence type="ECO:0008006" key="6">
    <source>
        <dbReference type="Google" id="ProtNLM"/>
    </source>
</evidence>
<dbReference type="Gene3D" id="1.10.1040.10">
    <property type="entry name" value="N-(1-d-carboxylethyl)-l-norvaline Dehydrogenase, domain 2"/>
    <property type="match status" value="1"/>
</dbReference>
<organism evidence="4 5">
    <name type="scientific">Candidatus Jorgensenbacteria bacterium GWA1_54_12</name>
    <dbReference type="NCBI Taxonomy" id="1798468"/>
    <lineage>
        <taxon>Bacteria</taxon>
        <taxon>Candidatus Joergenseniibacteriota</taxon>
    </lineage>
</organism>
<protein>
    <recommendedName>
        <fullName evidence="6">UDP-glucose/GDP-mannose dehydrogenase dimerisation domain-containing protein</fullName>
    </recommendedName>
</protein>
<evidence type="ECO:0000313" key="4">
    <source>
        <dbReference type="EMBL" id="OGG37520.1"/>
    </source>
</evidence>
<dbReference type="InterPro" id="IPR014026">
    <property type="entry name" value="UDP-Glc/GDP-Man_DH_dimer"/>
</dbReference>